<dbReference type="EMBL" id="CACRXK020011974">
    <property type="protein sequence ID" value="CAB4022432.1"/>
    <property type="molecule type" value="Genomic_DNA"/>
</dbReference>
<proteinExistence type="predicted"/>
<dbReference type="AlphaFoldDB" id="A0A7D9J5M3"/>
<reference evidence="1" key="1">
    <citation type="submission" date="2020-04" db="EMBL/GenBank/DDBJ databases">
        <authorList>
            <person name="Alioto T."/>
            <person name="Alioto T."/>
            <person name="Gomez Garrido J."/>
        </authorList>
    </citation>
    <scope>NUCLEOTIDE SEQUENCE</scope>
    <source>
        <strain evidence="1">A484AB</strain>
    </source>
</reference>
<sequence>MAAAYKSKILTKVISLCHEKKKTSPRLSSIIDDMNHSIRMEQEKKSEIEEDGFVILLQALLKEKMTSEGSVIKICSDNELIDDAIGNSVSPMLVGAGEYGSITPLYLAAEGETITEIPNTNLINGLVILIALYYAFNISYPTTKGRNFFAFIEATLLDNSEDAKKRVSINKILKEMDDM</sequence>
<keyword evidence="2" id="KW-1185">Reference proteome</keyword>
<organism evidence="1 2">
    <name type="scientific">Paramuricea clavata</name>
    <name type="common">Red gorgonian</name>
    <name type="synonym">Violescent sea-whip</name>
    <dbReference type="NCBI Taxonomy" id="317549"/>
    <lineage>
        <taxon>Eukaryota</taxon>
        <taxon>Metazoa</taxon>
        <taxon>Cnidaria</taxon>
        <taxon>Anthozoa</taxon>
        <taxon>Octocorallia</taxon>
        <taxon>Malacalcyonacea</taxon>
        <taxon>Plexauridae</taxon>
        <taxon>Paramuricea</taxon>
    </lineage>
</organism>
<name>A0A7D9J5M3_PARCT</name>
<evidence type="ECO:0000313" key="2">
    <source>
        <dbReference type="Proteomes" id="UP001152795"/>
    </source>
</evidence>
<evidence type="ECO:0000313" key="1">
    <source>
        <dbReference type="EMBL" id="CAB4022432.1"/>
    </source>
</evidence>
<accession>A0A7D9J5M3</accession>
<comment type="caution">
    <text evidence="1">The sequence shown here is derived from an EMBL/GenBank/DDBJ whole genome shotgun (WGS) entry which is preliminary data.</text>
</comment>
<gene>
    <name evidence="1" type="ORF">PACLA_8A040813</name>
</gene>
<protein>
    <submittedName>
        <fullName evidence="1">Uncharacterized protein</fullName>
    </submittedName>
</protein>
<dbReference type="Proteomes" id="UP001152795">
    <property type="component" value="Unassembled WGS sequence"/>
</dbReference>